<organism evidence="2">
    <name type="scientific">Oryza punctata</name>
    <name type="common">Red rice</name>
    <dbReference type="NCBI Taxonomy" id="4537"/>
    <lineage>
        <taxon>Eukaryota</taxon>
        <taxon>Viridiplantae</taxon>
        <taxon>Streptophyta</taxon>
        <taxon>Embryophyta</taxon>
        <taxon>Tracheophyta</taxon>
        <taxon>Spermatophyta</taxon>
        <taxon>Magnoliopsida</taxon>
        <taxon>Liliopsida</taxon>
        <taxon>Poales</taxon>
        <taxon>Poaceae</taxon>
        <taxon>BOP clade</taxon>
        <taxon>Oryzoideae</taxon>
        <taxon>Oryzeae</taxon>
        <taxon>Oryzinae</taxon>
        <taxon>Oryza</taxon>
    </lineage>
</organism>
<dbReference type="Gramene" id="OPUNC05G24990.1">
    <property type="protein sequence ID" value="OPUNC05G24990.1"/>
    <property type="gene ID" value="OPUNC05G24990"/>
</dbReference>
<dbReference type="EnsemblPlants" id="OPUNC05G24990.1">
    <property type="protein sequence ID" value="OPUNC05G24990.1"/>
    <property type="gene ID" value="OPUNC05G24990"/>
</dbReference>
<accession>A0A0E0L6A6</accession>
<dbReference type="PANTHER" id="PTHR23330:SF9">
    <property type="entry name" value="PROLINE-RICH PROTEIN 11"/>
    <property type="match status" value="1"/>
</dbReference>
<evidence type="ECO:0000256" key="1">
    <source>
        <dbReference type="SAM" id="MobiDB-lite"/>
    </source>
</evidence>
<feature type="region of interest" description="Disordered" evidence="1">
    <location>
        <begin position="100"/>
        <end position="217"/>
    </location>
</feature>
<dbReference type="AlphaFoldDB" id="A0A0E0L6A6"/>
<sequence>MPHPPPATEPCHVTAPPRPRRRRLPPPFPSRRLPAQRLQINPHPQITTHNIQSTNLSIKLAVALAQRYLDEHHTRAWNSSTSLTLSAPLQGNRALSRRLAATPLPPPAPSPLPPPATAAATSPHHREADGCARMERRRRRTDVGGKGGGGIDGRGDLDPEGGGRPSTLPSRVRGGLGDAAERVTPSRKGRRWPGRAPCEGAARRGKAPYESTLGEGEGDGLRRWRWARVMVVVGAGFGGDEDPPPMRVDPPPIAMGGVYPASTRAVRRQQWRKGWIWPPRTPPPPAWIPPPLRHPRTRIRRWRQWEGRMMAVAVAGQG</sequence>
<feature type="region of interest" description="Disordered" evidence="1">
    <location>
        <begin position="1"/>
        <end position="33"/>
    </location>
</feature>
<dbReference type="HOGENOM" id="CLU_875459_0_0_1"/>
<evidence type="ECO:0000313" key="3">
    <source>
        <dbReference type="Proteomes" id="UP000026962"/>
    </source>
</evidence>
<protein>
    <submittedName>
        <fullName evidence="2">Uncharacterized protein</fullName>
    </submittedName>
</protein>
<feature type="compositionally biased region" description="Pro residues" evidence="1">
    <location>
        <begin position="103"/>
        <end position="116"/>
    </location>
</feature>
<dbReference type="Proteomes" id="UP000026962">
    <property type="component" value="Chromosome 5"/>
</dbReference>
<evidence type="ECO:0000313" key="2">
    <source>
        <dbReference type="EnsemblPlants" id="OPUNC05G24990.1"/>
    </source>
</evidence>
<proteinExistence type="predicted"/>
<reference evidence="2" key="2">
    <citation type="submission" date="2018-05" db="EMBL/GenBank/DDBJ databases">
        <title>OpunRS2 (Oryza punctata Reference Sequence Version 2).</title>
        <authorList>
            <person name="Zhang J."/>
            <person name="Kudrna D."/>
            <person name="Lee S."/>
            <person name="Talag J."/>
            <person name="Welchert J."/>
            <person name="Wing R.A."/>
        </authorList>
    </citation>
    <scope>NUCLEOTIDE SEQUENCE [LARGE SCALE GENOMIC DNA]</scope>
</reference>
<dbReference type="PANTHER" id="PTHR23330">
    <property type="entry name" value="P300 TRANSCRIPTIONAL COFACTOR JMY-RELATED"/>
    <property type="match status" value="1"/>
</dbReference>
<keyword evidence="3" id="KW-1185">Reference proteome</keyword>
<name>A0A0E0L6A6_ORYPU</name>
<feature type="compositionally biased region" description="Basic and acidic residues" evidence="1">
    <location>
        <begin position="124"/>
        <end position="134"/>
    </location>
</feature>
<reference evidence="2" key="1">
    <citation type="submission" date="2015-04" db="UniProtKB">
        <authorList>
            <consortium name="EnsemblPlants"/>
        </authorList>
    </citation>
    <scope>IDENTIFICATION</scope>
</reference>